<dbReference type="PANTHER" id="PTHR30265:SF2">
    <property type="entry name" value="TRANSCRIPTION TERMINATION_ANTITERMINATION PROTEIN NUSG"/>
    <property type="match status" value="1"/>
</dbReference>
<dbReference type="SMART" id="SM00738">
    <property type="entry name" value="NGN"/>
    <property type="match status" value="1"/>
</dbReference>
<proteinExistence type="inferred from homology"/>
<evidence type="ECO:0000313" key="12">
    <source>
        <dbReference type="Proteomes" id="UP000321580"/>
    </source>
</evidence>
<feature type="domain" description="NusG-like N-terminal" evidence="9">
    <location>
        <begin position="25"/>
        <end position="135"/>
    </location>
</feature>
<dbReference type="HAMAP" id="MF_00948">
    <property type="entry name" value="NusG"/>
    <property type="match status" value="1"/>
</dbReference>
<dbReference type="PANTHER" id="PTHR30265">
    <property type="entry name" value="RHO-INTERACTING TRANSCRIPTION TERMINATION FACTOR NUSG"/>
    <property type="match status" value="1"/>
</dbReference>
<dbReference type="Gene3D" id="2.30.30.30">
    <property type="match status" value="1"/>
</dbReference>
<dbReference type="NCBIfam" id="TIGR00922">
    <property type="entry name" value="nusG"/>
    <property type="match status" value="1"/>
</dbReference>
<keyword evidence="4 5" id="KW-0804">Transcription</keyword>
<dbReference type="GO" id="GO:0006354">
    <property type="term" value="P:DNA-templated transcription elongation"/>
    <property type="evidence" value="ECO:0007669"/>
    <property type="project" value="UniProtKB-UniRule"/>
</dbReference>
<keyword evidence="1 5" id="KW-0806">Transcription termination</keyword>
<evidence type="ECO:0000259" key="9">
    <source>
        <dbReference type="SMART" id="SM00738"/>
    </source>
</evidence>
<dbReference type="InterPro" id="IPR014722">
    <property type="entry name" value="Rib_uL2_dom2"/>
</dbReference>
<evidence type="ECO:0000256" key="4">
    <source>
        <dbReference type="ARBA" id="ARBA00023163"/>
    </source>
</evidence>
<comment type="caution">
    <text evidence="11">The sequence shown here is derived from an EMBL/GenBank/DDBJ whole genome shotgun (WGS) entry which is preliminary data.</text>
</comment>
<dbReference type="GO" id="GO:0005829">
    <property type="term" value="C:cytosol"/>
    <property type="evidence" value="ECO:0007669"/>
    <property type="project" value="TreeGrafter"/>
</dbReference>
<dbReference type="RefSeq" id="WP_147167148.1">
    <property type="nucleotide sequence ID" value="NZ_VOOR01000015.1"/>
</dbReference>
<sequence>MTEDNGKPLEDNTPEEDQASDNKPECRWYSLRVISGKERKIKERIELEIDRSKWGGFITQVLVPTEKVYKIRSGKKVISERNILPGYILIEAIPAQLSGEIIQTIANIPNVIHFLGKNNPIPMRESEANRMLGKVDESQEAGEAMIEPFIVGETVKIIDGPFSEFVGDIQEVNEEKKKLKVIVKIFGRGTEVELNFMQVEKTS</sequence>
<keyword evidence="3 5" id="KW-0805">Transcription regulation</keyword>
<evidence type="ECO:0000256" key="8">
    <source>
        <dbReference type="SAM" id="MobiDB-lite"/>
    </source>
</evidence>
<evidence type="ECO:0000256" key="1">
    <source>
        <dbReference type="ARBA" id="ARBA00022472"/>
    </source>
</evidence>
<protein>
    <recommendedName>
        <fullName evidence="5 6">Transcription termination/antitermination protein NusG</fullName>
    </recommendedName>
</protein>
<dbReference type="InterPro" id="IPR006645">
    <property type="entry name" value="NGN-like_dom"/>
</dbReference>
<dbReference type="GO" id="GO:0032784">
    <property type="term" value="P:regulation of DNA-templated transcription elongation"/>
    <property type="evidence" value="ECO:0007669"/>
    <property type="project" value="InterPro"/>
</dbReference>
<dbReference type="InterPro" id="IPR047050">
    <property type="entry name" value="NGN"/>
</dbReference>
<dbReference type="EMBL" id="VOOR01000015">
    <property type="protein sequence ID" value="TXB63509.1"/>
    <property type="molecule type" value="Genomic_DNA"/>
</dbReference>
<dbReference type="CDD" id="cd09891">
    <property type="entry name" value="NGN_Bact_1"/>
    <property type="match status" value="1"/>
</dbReference>
<feature type="domain" description="KOW" evidence="10">
    <location>
        <begin position="148"/>
        <end position="175"/>
    </location>
</feature>
<evidence type="ECO:0000259" key="10">
    <source>
        <dbReference type="SMART" id="SM00739"/>
    </source>
</evidence>
<dbReference type="OrthoDB" id="9809075at2"/>
<gene>
    <name evidence="5 11" type="primary">nusG</name>
    <name evidence="11" type="ORF">FRY97_09150</name>
</gene>
<organism evidence="11 12">
    <name type="scientific">Phaeodactylibacter luteus</name>
    <dbReference type="NCBI Taxonomy" id="1564516"/>
    <lineage>
        <taxon>Bacteria</taxon>
        <taxon>Pseudomonadati</taxon>
        <taxon>Bacteroidota</taxon>
        <taxon>Saprospiria</taxon>
        <taxon>Saprospirales</taxon>
        <taxon>Haliscomenobacteraceae</taxon>
        <taxon>Phaeodactylibacter</taxon>
    </lineage>
</organism>
<dbReference type="Gene3D" id="3.30.70.940">
    <property type="entry name" value="NusG, N-terminal domain"/>
    <property type="match status" value="1"/>
</dbReference>
<evidence type="ECO:0000256" key="5">
    <source>
        <dbReference type="HAMAP-Rule" id="MF_00948"/>
    </source>
</evidence>
<dbReference type="PRINTS" id="PR00338">
    <property type="entry name" value="NUSGTNSCPFCT"/>
</dbReference>
<dbReference type="GO" id="GO:0031564">
    <property type="term" value="P:transcription antitermination"/>
    <property type="evidence" value="ECO:0007669"/>
    <property type="project" value="UniProtKB-UniRule"/>
</dbReference>
<dbReference type="Pfam" id="PF00467">
    <property type="entry name" value="KOW"/>
    <property type="match status" value="1"/>
</dbReference>
<dbReference type="InterPro" id="IPR008991">
    <property type="entry name" value="Translation_prot_SH3-like_sf"/>
</dbReference>
<dbReference type="SUPFAM" id="SSF82679">
    <property type="entry name" value="N-utilization substance G protein NusG, N-terminal domain"/>
    <property type="match status" value="1"/>
</dbReference>
<comment type="function">
    <text evidence="5 7">Participates in transcription elongation, termination and antitermination.</text>
</comment>
<evidence type="ECO:0000256" key="2">
    <source>
        <dbReference type="ARBA" id="ARBA00022814"/>
    </source>
</evidence>
<evidence type="ECO:0000256" key="7">
    <source>
        <dbReference type="RuleBase" id="RU000538"/>
    </source>
</evidence>
<accession>A0A5C6RNI5</accession>
<keyword evidence="12" id="KW-1185">Reference proteome</keyword>
<feature type="compositionally biased region" description="Basic and acidic residues" evidence="8">
    <location>
        <begin position="1"/>
        <end position="10"/>
    </location>
</feature>
<dbReference type="InterPro" id="IPR036735">
    <property type="entry name" value="NGN_dom_sf"/>
</dbReference>
<dbReference type="CDD" id="cd06091">
    <property type="entry name" value="KOW_NusG"/>
    <property type="match status" value="1"/>
</dbReference>
<reference evidence="11 12" key="1">
    <citation type="submission" date="2019-08" db="EMBL/GenBank/DDBJ databases">
        <title>Genome of Phaeodactylibacter luteus.</title>
        <authorList>
            <person name="Bowman J.P."/>
        </authorList>
    </citation>
    <scope>NUCLEOTIDE SEQUENCE [LARGE SCALE GENOMIC DNA]</scope>
    <source>
        <strain evidence="11 12">KCTC 42180</strain>
    </source>
</reference>
<evidence type="ECO:0000256" key="6">
    <source>
        <dbReference type="NCBIfam" id="TIGR00922"/>
    </source>
</evidence>
<feature type="region of interest" description="Disordered" evidence="8">
    <location>
        <begin position="1"/>
        <end position="24"/>
    </location>
</feature>
<dbReference type="Proteomes" id="UP000321580">
    <property type="component" value="Unassembled WGS sequence"/>
</dbReference>
<dbReference type="SUPFAM" id="SSF50104">
    <property type="entry name" value="Translation proteins SH3-like domain"/>
    <property type="match status" value="1"/>
</dbReference>
<name>A0A5C6RNI5_9BACT</name>
<comment type="similarity">
    <text evidence="5 7">Belongs to the NusG family.</text>
</comment>
<keyword evidence="2 5" id="KW-0889">Transcription antitermination</keyword>
<dbReference type="InterPro" id="IPR001062">
    <property type="entry name" value="Transcrpt_antiterm_NusG"/>
</dbReference>
<dbReference type="GO" id="GO:0006353">
    <property type="term" value="P:DNA-templated transcription termination"/>
    <property type="evidence" value="ECO:0007669"/>
    <property type="project" value="UniProtKB-UniRule"/>
</dbReference>
<dbReference type="SMART" id="SM00739">
    <property type="entry name" value="KOW"/>
    <property type="match status" value="1"/>
</dbReference>
<dbReference type="InterPro" id="IPR043425">
    <property type="entry name" value="NusG-like"/>
</dbReference>
<evidence type="ECO:0000313" key="11">
    <source>
        <dbReference type="EMBL" id="TXB63509.1"/>
    </source>
</evidence>
<dbReference type="InterPro" id="IPR005824">
    <property type="entry name" value="KOW"/>
</dbReference>
<evidence type="ECO:0000256" key="3">
    <source>
        <dbReference type="ARBA" id="ARBA00023015"/>
    </source>
</evidence>
<dbReference type="Pfam" id="PF02357">
    <property type="entry name" value="NusG"/>
    <property type="match status" value="1"/>
</dbReference>
<dbReference type="AlphaFoldDB" id="A0A5C6RNI5"/>